<evidence type="ECO:0000313" key="10">
    <source>
        <dbReference type="Proteomes" id="UP001470230"/>
    </source>
</evidence>
<accession>A0ABR2K2R2</accession>
<dbReference type="SMART" id="SM00576">
    <property type="entry name" value="BTP"/>
    <property type="match status" value="1"/>
</dbReference>
<feature type="domain" description="Bromodomain associated" evidence="8">
    <location>
        <begin position="3"/>
        <end position="79"/>
    </location>
</feature>
<evidence type="ECO:0000313" key="9">
    <source>
        <dbReference type="EMBL" id="KAK8885036.1"/>
    </source>
</evidence>
<dbReference type="InterPro" id="IPR006565">
    <property type="entry name" value="BTP"/>
</dbReference>
<keyword evidence="6" id="KW-0539">Nucleus</keyword>
<proteinExistence type="inferred from homology"/>
<feature type="compositionally biased region" description="Basic and acidic residues" evidence="7">
    <location>
        <begin position="168"/>
        <end position="178"/>
    </location>
</feature>
<evidence type="ECO:0000256" key="2">
    <source>
        <dbReference type="ARBA" id="ARBA00008767"/>
    </source>
</evidence>
<name>A0ABR2K2R2_9EUKA</name>
<evidence type="ECO:0000256" key="5">
    <source>
        <dbReference type="ARBA" id="ARBA00023163"/>
    </source>
</evidence>
<feature type="region of interest" description="Disordered" evidence="7">
    <location>
        <begin position="157"/>
        <end position="178"/>
    </location>
</feature>
<keyword evidence="5" id="KW-0804">Transcription</keyword>
<keyword evidence="10" id="KW-1185">Reference proteome</keyword>
<dbReference type="Pfam" id="PF10406">
    <property type="entry name" value="TAF8_C"/>
    <property type="match status" value="1"/>
</dbReference>
<reference evidence="9 10" key="1">
    <citation type="submission" date="2024-04" db="EMBL/GenBank/DDBJ databases">
        <title>Tritrichomonas musculus Genome.</title>
        <authorList>
            <person name="Alves-Ferreira E."/>
            <person name="Grigg M."/>
            <person name="Lorenzi H."/>
            <person name="Galac M."/>
        </authorList>
    </citation>
    <scope>NUCLEOTIDE SEQUENCE [LARGE SCALE GENOMIC DNA]</scope>
    <source>
        <strain evidence="9 10">EAF2021</strain>
    </source>
</reference>
<dbReference type="Gene3D" id="1.10.20.10">
    <property type="entry name" value="Histone, subunit A"/>
    <property type="match status" value="1"/>
</dbReference>
<dbReference type="InterPro" id="IPR037818">
    <property type="entry name" value="TAF8"/>
</dbReference>
<dbReference type="Pfam" id="PF07524">
    <property type="entry name" value="Bromo_TP"/>
    <property type="match status" value="1"/>
</dbReference>
<evidence type="ECO:0000256" key="4">
    <source>
        <dbReference type="ARBA" id="ARBA00023015"/>
    </source>
</evidence>
<dbReference type="InterPro" id="IPR019473">
    <property type="entry name" value="TFIID_su8_C"/>
</dbReference>
<sequence length="306" mass="34415">MSDDFTRHIFEIIISKVAQAKGFTTISESALNIFVEVAIERLSQYARSAAHLTNHCGRTDTNGFDVFEALSKFNESPETLASYINSNDSITPFEFLVEPYPLPRLSKFYMTPNQSNQTEWNTILPFRANTCIPLNEESKSIPFFFPSMPNKYTYDQTIQPDPVGDDQEMNKKQETDQKQIQEALKSILQGRGNDQSHAVQFDSKLKRLATNTLISKPTDMIDSPIYSVEGERPDVNPEFLPLIEVKEETFNSNDAPGNNRDVFNMAAILAIRHGTTEPGTLKTSTLNVQQTNSSETKSDKPQSPTS</sequence>
<keyword evidence="4" id="KW-0805">Transcription regulation</keyword>
<gene>
    <name evidence="9" type="ORF">M9Y10_044164</name>
</gene>
<dbReference type="PANTHER" id="PTHR46338:SF1">
    <property type="entry name" value="TRANSCRIPTION INITIATION FACTOR TFIID SUBUNIT 8"/>
    <property type="match status" value="1"/>
</dbReference>
<organism evidence="9 10">
    <name type="scientific">Tritrichomonas musculus</name>
    <dbReference type="NCBI Taxonomy" id="1915356"/>
    <lineage>
        <taxon>Eukaryota</taxon>
        <taxon>Metamonada</taxon>
        <taxon>Parabasalia</taxon>
        <taxon>Tritrichomonadida</taxon>
        <taxon>Tritrichomonadidae</taxon>
        <taxon>Tritrichomonas</taxon>
    </lineage>
</organism>
<dbReference type="PANTHER" id="PTHR46338">
    <property type="entry name" value="TRANSCRIPTION INITIATION FACTOR TFIID SUBUNIT 8"/>
    <property type="match status" value="1"/>
</dbReference>
<feature type="region of interest" description="Disordered" evidence="7">
    <location>
        <begin position="277"/>
        <end position="306"/>
    </location>
</feature>
<evidence type="ECO:0000256" key="3">
    <source>
        <dbReference type="ARBA" id="ARBA00017307"/>
    </source>
</evidence>
<comment type="similarity">
    <text evidence="2">Belongs to the TAF8 family.</text>
</comment>
<evidence type="ECO:0000256" key="1">
    <source>
        <dbReference type="ARBA" id="ARBA00004123"/>
    </source>
</evidence>
<evidence type="ECO:0000259" key="8">
    <source>
        <dbReference type="SMART" id="SM00576"/>
    </source>
</evidence>
<comment type="caution">
    <text evidence="9">The sequence shown here is derived from an EMBL/GenBank/DDBJ whole genome shotgun (WGS) entry which is preliminary data.</text>
</comment>
<evidence type="ECO:0000256" key="6">
    <source>
        <dbReference type="ARBA" id="ARBA00023242"/>
    </source>
</evidence>
<comment type="subcellular location">
    <subcellularLocation>
        <location evidence="1">Nucleus</location>
    </subcellularLocation>
</comment>
<dbReference type="InterPro" id="IPR009072">
    <property type="entry name" value="Histone-fold"/>
</dbReference>
<dbReference type="CDD" id="cd00076">
    <property type="entry name" value="HFD_SF"/>
    <property type="match status" value="1"/>
</dbReference>
<evidence type="ECO:0000256" key="7">
    <source>
        <dbReference type="SAM" id="MobiDB-lite"/>
    </source>
</evidence>
<dbReference type="EMBL" id="JAPFFF010000008">
    <property type="protein sequence ID" value="KAK8885036.1"/>
    <property type="molecule type" value="Genomic_DNA"/>
</dbReference>
<dbReference type="Proteomes" id="UP001470230">
    <property type="component" value="Unassembled WGS sequence"/>
</dbReference>
<protein>
    <recommendedName>
        <fullName evidence="3">Transcription initiation factor TFIID subunit 8</fullName>
    </recommendedName>
</protein>